<reference evidence="1 2" key="1">
    <citation type="submission" date="2014-03" db="EMBL/GenBank/DDBJ databases">
        <title>Sequencing and Comparison of Genomes and Transcriptome Profiles of Human Ehrlichiosis Agents.</title>
        <authorList>
            <person name="Lin M."/>
            <person name="Daugherty S.C."/>
            <person name="Nagaraj S."/>
            <person name="Cheng Z."/>
            <person name="Xiong Q."/>
            <person name="Lin F.-Y."/>
            <person name="Sengamalay N."/>
            <person name="Ott S."/>
            <person name="Godinez A."/>
            <person name="Tallon L.J."/>
            <person name="Sadzewicz L."/>
            <person name="Fraser C.M."/>
            <person name="Dunning Hotopp J.C."/>
            <person name="Rikihisa Y."/>
        </authorList>
    </citation>
    <scope>NUCLEOTIDE SEQUENCE [LARGE SCALE GENOMIC DNA]</scope>
    <source>
        <strain evidence="1 2">HF</strain>
    </source>
</reference>
<gene>
    <name evidence="1" type="ORF">EHF_0188</name>
</gene>
<dbReference type="EMBL" id="CP007474">
    <property type="protein sequence ID" value="AHX04994.1"/>
    <property type="molecule type" value="Genomic_DNA"/>
</dbReference>
<evidence type="ECO:0000313" key="1">
    <source>
        <dbReference type="EMBL" id="AHX04994.1"/>
    </source>
</evidence>
<name>X5H2K6_9RICK</name>
<keyword evidence="2" id="KW-1185">Reference proteome</keyword>
<evidence type="ECO:0000313" key="2">
    <source>
        <dbReference type="Proteomes" id="UP000023762"/>
    </source>
</evidence>
<dbReference type="KEGG" id="ehh:EHF_0188"/>
<proteinExistence type="predicted"/>
<dbReference type="Proteomes" id="UP000023762">
    <property type="component" value="Chromosome"/>
</dbReference>
<accession>X5H2K6</accession>
<dbReference type="STRING" id="391036.EHF_0188"/>
<dbReference type="HOGENOM" id="CLU_3079380_0_0_5"/>
<dbReference type="AlphaFoldDB" id="X5H2K6"/>
<protein>
    <submittedName>
        <fullName evidence="1">Uncharacterized protein</fullName>
    </submittedName>
</protein>
<sequence length="52" mass="6188">MTNYSLYIVLDTKNYLDRNTQIDKDIYKTNQFSIIKLPHIYSPKVPIQLTII</sequence>
<organism evidence="1 2">
    <name type="scientific">Ehrlichia japonica</name>
    <dbReference type="NCBI Taxonomy" id="391036"/>
    <lineage>
        <taxon>Bacteria</taxon>
        <taxon>Pseudomonadati</taxon>
        <taxon>Pseudomonadota</taxon>
        <taxon>Alphaproteobacteria</taxon>
        <taxon>Rickettsiales</taxon>
        <taxon>Anaplasmataceae</taxon>
        <taxon>Ehrlichia</taxon>
    </lineage>
</organism>